<name>A0A1G7VV14_9BACT</name>
<sequence>MFRKILLALLAAFIIIQFIRPEKNLSDDQSMNIATKYDVPADVKNILEVACNDCHSNKTVYPWYYNIQPVAWWMNNHIEDGKRHLNFSTFTGLSIARQNHKLEETVEMVEDGAMPLESYTALGMHGDAKLTTAQRERLIQWAKAQMDTLKAKYPADSLVMPKRNPAPAQQ</sequence>
<evidence type="ECO:0000313" key="2">
    <source>
        <dbReference type="EMBL" id="SDG63411.1"/>
    </source>
</evidence>
<dbReference type="OrthoDB" id="196738at2"/>
<dbReference type="SMART" id="SM01235">
    <property type="entry name" value="Haem_bd"/>
    <property type="match status" value="1"/>
</dbReference>
<keyword evidence="3" id="KW-1185">Reference proteome</keyword>
<dbReference type="STRING" id="659014.SAMN04487996_1217"/>
<evidence type="ECO:0000259" key="1">
    <source>
        <dbReference type="SMART" id="SM01235"/>
    </source>
</evidence>
<evidence type="ECO:0000313" key="3">
    <source>
        <dbReference type="Proteomes" id="UP000198748"/>
    </source>
</evidence>
<dbReference type="Proteomes" id="UP000198748">
    <property type="component" value="Unassembled WGS sequence"/>
</dbReference>
<dbReference type="InterPro" id="IPR025992">
    <property type="entry name" value="Haem-bd"/>
</dbReference>
<dbReference type="RefSeq" id="WP_090156526.1">
    <property type="nucleotide sequence ID" value="NZ_FNAN01000021.1"/>
</dbReference>
<dbReference type="EMBL" id="FNAN01000021">
    <property type="protein sequence ID" value="SDG63411.1"/>
    <property type="molecule type" value="Genomic_DNA"/>
</dbReference>
<dbReference type="AlphaFoldDB" id="A0A1G7VV14"/>
<gene>
    <name evidence="2" type="ORF">SAMN04487996_1217</name>
</gene>
<proteinExistence type="predicted"/>
<accession>A0A1G7VV14</accession>
<dbReference type="Pfam" id="PF14376">
    <property type="entry name" value="Haem_bd"/>
    <property type="match status" value="1"/>
</dbReference>
<feature type="domain" description="Haem-binding" evidence="1">
    <location>
        <begin position="10"/>
        <end position="146"/>
    </location>
</feature>
<protein>
    <submittedName>
        <fullName evidence="2">Haem-binding domain-containing protein</fullName>
    </submittedName>
</protein>
<organism evidence="2 3">
    <name type="scientific">Dyadobacter soli</name>
    <dbReference type="NCBI Taxonomy" id="659014"/>
    <lineage>
        <taxon>Bacteria</taxon>
        <taxon>Pseudomonadati</taxon>
        <taxon>Bacteroidota</taxon>
        <taxon>Cytophagia</taxon>
        <taxon>Cytophagales</taxon>
        <taxon>Spirosomataceae</taxon>
        <taxon>Dyadobacter</taxon>
    </lineage>
</organism>
<reference evidence="3" key="1">
    <citation type="submission" date="2016-10" db="EMBL/GenBank/DDBJ databases">
        <authorList>
            <person name="Varghese N."/>
            <person name="Submissions S."/>
        </authorList>
    </citation>
    <scope>NUCLEOTIDE SEQUENCE [LARGE SCALE GENOMIC DNA]</scope>
    <source>
        <strain evidence="3">DSM 25329</strain>
    </source>
</reference>